<evidence type="ECO:0000313" key="2">
    <source>
        <dbReference type="EMBL" id="CAE0351112.1"/>
    </source>
</evidence>
<name>A0A7S3JDI9_9SPIT</name>
<sequence length="199" mass="22272">MINYIKQPFANTLVHNLPWHSSILLQNSERRVEKPEVVKPARDEHLIAEGTSIILHCNEPDSYIVFTLDGSIPCFTNGIRYDPQRFPIIVPKDVLSFTIKFVACKLKMVDSEICVRTFNVTKDVPIRSRMANPAINPSNAERAAHDEVSGDLNLGLQTPSSTNMTPQHTGRLSSIHNMTYLPSMGVGDHENFSDDSDVI</sequence>
<evidence type="ECO:0000313" key="1">
    <source>
        <dbReference type="EMBL" id="CAE0351105.1"/>
    </source>
</evidence>
<proteinExistence type="predicted"/>
<gene>
    <name evidence="1" type="ORF">EHAR0213_LOCUS10019</name>
    <name evidence="2" type="ORF">EHAR0213_LOCUS10026</name>
</gene>
<accession>A0A7S3JDI9</accession>
<protein>
    <submittedName>
        <fullName evidence="2">Uncharacterized protein</fullName>
    </submittedName>
</protein>
<dbReference type="EMBL" id="HBII01024159">
    <property type="protein sequence ID" value="CAE0351105.1"/>
    <property type="molecule type" value="Transcribed_RNA"/>
</dbReference>
<reference evidence="2" key="1">
    <citation type="submission" date="2021-01" db="EMBL/GenBank/DDBJ databases">
        <authorList>
            <person name="Corre E."/>
            <person name="Pelletier E."/>
            <person name="Niang G."/>
            <person name="Scheremetjew M."/>
            <person name="Finn R."/>
            <person name="Kale V."/>
            <person name="Holt S."/>
            <person name="Cochrane G."/>
            <person name="Meng A."/>
            <person name="Brown T."/>
            <person name="Cohen L."/>
        </authorList>
    </citation>
    <scope>NUCLEOTIDE SEQUENCE</scope>
    <source>
        <strain evidence="2">FSP1.4</strain>
    </source>
</reference>
<dbReference type="AlphaFoldDB" id="A0A7S3JDI9"/>
<organism evidence="2">
    <name type="scientific">Euplotes harpa</name>
    <dbReference type="NCBI Taxonomy" id="151035"/>
    <lineage>
        <taxon>Eukaryota</taxon>
        <taxon>Sar</taxon>
        <taxon>Alveolata</taxon>
        <taxon>Ciliophora</taxon>
        <taxon>Intramacronucleata</taxon>
        <taxon>Spirotrichea</taxon>
        <taxon>Hypotrichia</taxon>
        <taxon>Euplotida</taxon>
        <taxon>Euplotidae</taxon>
        <taxon>Euplotes</taxon>
    </lineage>
</organism>
<dbReference type="EMBL" id="HBII01024170">
    <property type="protein sequence ID" value="CAE0351112.1"/>
    <property type="molecule type" value="Transcribed_RNA"/>
</dbReference>